<evidence type="ECO:0000313" key="4">
    <source>
        <dbReference type="EMBL" id="PIU41531.1"/>
    </source>
</evidence>
<dbReference type="SUPFAM" id="SSF54534">
    <property type="entry name" value="FKBP-like"/>
    <property type="match status" value="1"/>
</dbReference>
<protein>
    <recommendedName>
        <fullName evidence="3">PpiC domain-containing protein</fullName>
    </recommendedName>
</protein>
<organism evidence="4 5">
    <name type="scientific">Candidatus Aquitaenariimonas noxiae</name>
    <dbReference type="NCBI Taxonomy" id="1974741"/>
    <lineage>
        <taxon>Bacteria</taxon>
        <taxon>Pseudomonadati</taxon>
        <taxon>Candidatus Omnitrophota</taxon>
        <taxon>Candidatus Aquitaenariimonas</taxon>
    </lineage>
</organism>
<dbReference type="Pfam" id="PF13616">
    <property type="entry name" value="Rotamase_3"/>
    <property type="match status" value="1"/>
</dbReference>
<feature type="domain" description="PpiC" evidence="3">
    <location>
        <begin position="176"/>
        <end position="274"/>
    </location>
</feature>
<evidence type="ECO:0000259" key="3">
    <source>
        <dbReference type="PROSITE" id="PS50198"/>
    </source>
</evidence>
<reference evidence="4 5" key="1">
    <citation type="submission" date="2017-09" db="EMBL/GenBank/DDBJ databases">
        <title>Depth-based differentiation of microbial function through sediment-hosted aquifers and enrichment of novel symbionts in the deep terrestrial subsurface.</title>
        <authorList>
            <person name="Probst A.J."/>
            <person name="Ladd B."/>
            <person name="Jarett J.K."/>
            <person name="Geller-Mcgrath D.E."/>
            <person name="Sieber C.M."/>
            <person name="Emerson J.B."/>
            <person name="Anantharaman K."/>
            <person name="Thomas B.C."/>
            <person name="Malmstrom R."/>
            <person name="Stieglmeier M."/>
            <person name="Klingl A."/>
            <person name="Woyke T."/>
            <person name="Ryan C.M."/>
            <person name="Banfield J.F."/>
        </authorList>
    </citation>
    <scope>NUCLEOTIDE SEQUENCE [LARGE SCALE GENOMIC DNA]</scope>
    <source>
        <strain evidence="4">CG07_land_8_20_14_0_80_42_15</strain>
    </source>
</reference>
<evidence type="ECO:0000313" key="5">
    <source>
        <dbReference type="Proteomes" id="UP000230052"/>
    </source>
</evidence>
<sequence>MNKRIAFTLLTAVLAFFMPLGVSRAAVMDKVLAIVNDEPITQSELDRVLLPVYKQYRTQYSQQELVLKLDEIRKNILNQMISDKLILSEAKKKKIEVKPEEIEGKLKDAKKKFPSEDAFQQTLVAQGYNVTQLQQRFKEDLMKDKFIDSEIRKKILITPGDINNYYNANIDKFKVEPRARILGILIKVKEGETKEDARNRAKSILEKIKNGENFSELATQYSEGPGGKEGGEMGYVAKGQLRKELDDAIFSLKTEEVSDVIESGVGYHIFKVLDKKDEVVIRIDEVYNEIRDVIYSEKAKARFAQVLEELRKNAYISIK</sequence>
<evidence type="ECO:0000256" key="1">
    <source>
        <dbReference type="PROSITE-ProRule" id="PRU00278"/>
    </source>
</evidence>
<name>A0A2J0KSP3_9BACT</name>
<accession>A0A2J0KSP3</accession>
<gene>
    <name evidence="4" type="ORF">COS99_04970</name>
</gene>
<keyword evidence="1" id="KW-0413">Isomerase</keyword>
<dbReference type="EMBL" id="PEWV01000051">
    <property type="protein sequence ID" value="PIU41531.1"/>
    <property type="molecule type" value="Genomic_DNA"/>
</dbReference>
<feature type="chain" id="PRO_5014367140" description="PpiC domain-containing protein" evidence="2">
    <location>
        <begin position="26"/>
        <end position="319"/>
    </location>
</feature>
<dbReference type="Gene3D" id="3.10.50.40">
    <property type="match status" value="1"/>
</dbReference>
<evidence type="ECO:0000256" key="2">
    <source>
        <dbReference type="SAM" id="SignalP"/>
    </source>
</evidence>
<dbReference type="InterPro" id="IPR050245">
    <property type="entry name" value="PrsA_foldase"/>
</dbReference>
<dbReference type="Pfam" id="PF13624">
    <property type="entry name" value="SurA_N_3"/>
    <property type="match status" value="1"/>
</dbReference>
<proteinExistence type="predicted"/>
<keyword evidence="1" id="KW-0697">Rotamase</keyword>
<dbReference type="InterPro" id="IPR027304">
    <property type="entry name" value="Trigger_fact/SurA_dom_sf"/>
</dbReference>
<feature type="signal peptide" evidence="2">
    <location>
        <begin position="1"/>
        <end position="25"/>
    </location>
</feature>
<dbReference type="PANTHER" id="PTHR47245:SF2">
    <property type="entry name" value="PEPTIDYL-PROLYL CIS-TRANS ISOMERASE HP_0175-RELATED"/>
    <property type="match status" value="1"/>
</dbReference>
<dbReference type="Proteomes" id="UP000230052">
    <property type="component" value="Unassembled WGS sequence"/>
</dbReference>
<dbReference type="PANTHER" id="PTHR47245">
    <property type="entry name" value="PEPTIDYLPROLYL ISOMERASE"/>
    <property type="match status" value="1"/>
</dbReference>
<dbReference type="AlphaFoldDB" id="A0A2J0KSP3"/>
<dbReference type="InterPro" id="IPR046357">
    <property type="entry name" value="PPIase_dom_sf"/>
</dbReference>
<dbReference type="SUPFAM" id="SSF109998">
    <property type="entry name" value="Triger factor/SurA peptide-binding domain-like"/>
    <property type="match status" value="1"/>
</dbReference>
<dbReference type="InterPro" id="IPR000297">
    <property type="entry name" value="PPIase_PpiC"/>
</dbReference>
<comment type="caution">
    <text evidence="4">The sequence shown here is derived from an EMBL/GenBank/DDBJ whole genome shotgun (WGS) entry which is preliminary data.</text>
</comment>
<dbReference type="Gene3D" id="1.10.4030.10">
    <property type="entry name" value="Porin chaperone SurA, peptide-binding domain"/>
    <property type="match status" value="1"/>
</dbReference>
<keyword evidence="2" id="KW-0732">Signal</keyword>
<dbReference type="GO" id="GO:0003755">
    <property type="term" value="F:peptidyl-prolyl cis-trans isomerase activity"/>
    <property type="evidence" value="ECO:0007669"/>
    <property type="project" value="UniProtKB-KW"/>
</dbReference>
<dbReference type="PROSITE" id="PS50198">
    <property type="entry name" value="PPIC_PPIASE_2"/>
    <property type="match status" value="1"/>
</dbReference>